<accession>A0A183U3F4</accession>
<proteinExistence type="predicted"/>
<protein>
    <submittedName>
        <fullName evidence="2">Beta-galactosidase</fullName>
    </submittedName>
</protein>
<keyword evidence="1" id="KW-1185">Reference proteome</keyword>
<dbReference type="Proteomes" id="UP000050794">
    <property type="component" value="Unassembled WGS sequence"/>
</dbReference>
<sequence length="148" mass="16381">LLNVWSELPCINWCYYAQLACPHLASSKVADYAGHPSFQCRGKSSYTANSAKFEFASCRHFFEAEEISAVASCNCIHPCDLRAPTDSPDGSETSVVASQIIRFVGEYAPPNRPEGVRFVFNGLVLRLLPSYLRLLFVAEPLFVEASIL</sequence>
<reference evidence="2" key="1">
    <citation type="submission" date="2016-06" db="UniProtKB">
        <authorList>
            <consortium name="WormBaseParasite"/>
        </authorList>
    </citation>
    <scope>IDENTIFICATION</scope>
</reference>
<name>A0A183U3F4_TOXCA</name>
<dbReference type="WBParaSite" id="TCNE_0000302401-mRNA-1">
    <property type="protein sequence ID" value="TCNE_0000302401-mRNA-1"/>
    <property type="gene ID" value="TCNE_0000302401"/>
</dbReference>
<dbReference type="AlphaFoldDB" id="A0A183U3F4"/>
<evidence type="ECO:0000313" key="1">
    <source>
        <dbReference type="Proteomes" id="UP000050794"/>
    </source>
</evidence>
<evidence type="ECO:0000313" key="2">
    <source>
        <dbReference type="WBParaSite" id="TCNE_0000302401-mRNA-1"/>
    </source>
</evidence>
<organism evidence="1 2">
    <name type="scientific">Toxocara canis</name>
    <name type="common">Canine roundworm</name>
    <dbReference type="NCBI Taxonomy" id="6265"/>
    <lineage>
        <taxon>Eukaryota</taxon>
        <taxon>Metazoa</taxon>
        <taxon>Ecdysozoa</taxon>
        <taxon>Nematoda</taxon>
        <taxon>Chromadorea</taxon>
        <taxon>Rhabditida</taxon>
        <taxon>Spirurina</taxon>
        <taxon>Ascaridomorpha</taxon>
        <taxon>Ascaridoidea</taxon>
        <taxon>Toxocaridae</taxon>
        <taxon>Toxocara</taxon>
    </lineage>
</organism>